<dbReference type="Gene3D" id="3.40.228.10">
    <property type="entry name" value="Dimethylsulfoxide Reductase, domain 2"/>
    <property type="match status" value="1"/>
</dbReference>
<dbReference type="PANTHER" id="PTHR43742:SF10">
    <property type="entry name" value="TRIMETHYLAMINE-N-OXIDE REDUCTASE 2"/>
    <property type="match status" value="1"/>
</dbReference>
<dbReference type="Gene3D" id="2.40.40.20">
    <property type="match status" value="1"/>
</dbReference>
<proteinExistence type="predicted"/>
<evidence type="ECO:0000256" key="1">
    <source>
        <dbReference type="ARBA" id="ARBA00001942"/>
    </source>
</evidence>
<dbReference type="InterPro" id="IPR041954">
    <property type="entry name" value="CT_DMSOR/BSOR/TMAOR"/>
</dbReference>
<dbReference type="SUPFAM" id="SSF53706">
    <property type="entry name" value="Formate dehydrogenase/DMSO reductase, domains 1-3"/>
    <property type="match status" value="1"/>
</dbReference>
<gene>
    <name evidence="5" type="ORF">RMCN_2955</name>
</gene>
<dbReference type="InterPro" id="IPR006657">
    <property type="entry name" value="MoPterin_dinucl-bd_dom"/>
</dbReference>
<comment type="cofactor">
    <cofactor evidence="1">
        <name>Mo-bis(molybdopterin guanine dinucleotide)</name>
        <dbReference type="ChEBI" id="CHEBI:60539"/>
    </cofactor>
</comment>
<evidence type="ECO:0000313" key="5">
    <source>
        <dbReference type="EMBL" id="GAT09822.1"/>
    </source>
</evidence>
<reference evidence="5 6" key="1">
    <citation type="journal article" date="2016" name="Genome Announc.">
        <title>Draft Genome Sequences of Five Rapidly Growing Mycobacterium Species, M. thermoresistibile, M. fortuitum subsp. acetamidolyticum, M. canariasense, M. brisbanense, and M. novocastrense.</title>
        <authorList>
            <person name="Katahira K."/>
            <person name="Ogura Y."/>
            <person name="Gotoh Y."/>
            <person name="Hayashi T."/>
        </authorList>
    </citation>
    <scope>NUCLEOTIDE SEQUENCE [LARGE SCALE GENOMIC DNA]</scope>
    <source>
        <strain evidence="5 6">JCM18114</strain>
    </source>
</reference>
<dbReference type="InterPro" id="IPR050612">
    <property type="entry name" value="Prok_Mopterin_Oxidored"/>
</dbReference>
<dbReference type="CDD" id="cd02793">
    <property type="entry name" value="MopB_CT_DMSOR-BSOR-TMAOR"/>
    <property type="match status" value="1"/>
</dbReference>
<dbReference type="InterPro" id="IPR009010">
    <property type="entry name" value="Asp_de-COase-like_dom_sf"/>
</dbReference>
<dbReference type="PANTHER" id="PTHR43742">
    <property type="entry name" value="TRIMETHYLAMINE-N-OXIDE REDUCTASE"/>
    <property type="match status" value="1"/>
</dbReference>
<dbReference type="Proteomes" id="UP000069773">
    <property type="component" value="Unassembled WGS sequence"/>
</dbReference>
<keyword evidence="6" id="KW-1185">Reference proteome</keyword>
<keyword evidence="3" id="KW-0560">Oxidoreductase</keyword>
<evidence type="ECO:0000256" key="3">
    <source>
        <dbReference type="ARBA" id="ARBA00023002"/>
    </source>
</evidence>
<sequence>MADRLGFGDQFTEGRTPRQWLTHLYDTWAAELDFAVPTFDEFWRSGRLRLPVEDGLTLLADFRADPVTHRLGTPSGLIEIFSTDIDGFGYADCAGHPKWYEPSEWLGGPRAVDYPLHLLANQPASRLHGQLDGGAVSQKSKVQGREPIRMHPRDAADRGLADGDVVRVFNDRGACLAGLVIDDRLRPDVVQLSTGAWFDPVDPADPDSMCAHGNPNVLTDDVGTSSLAHGCTGAHVLVQVQKYTGDLPPVRAHEPPAIERL</sequence>
<comment type="caution">
    <text evidence="5">The sequence shown here is derived from an EMBL/GenBank/DDBJ whole genome shotgun (WGS) entry which is preliminary data.</text>
</comment>
<feature type="domain" description="Molybdopterin dinucleotide-binding" evidence="4">
    <location>
        <begin position="116"/>
        <end position="229"/>
    </location>
</feature>
<evidence type="ECO:0000313" key="6">
    <source>
        <dbReference type="Proteomes" id="UP000069773"/>
    </source>
</evidence>
<dbReference type="SUPFAM" id="SSF50692">
    <property type="entry name" value="ADC-like"/>
    <property type="match status" value="1"/>
</dbReference>
<dbReference type="EMBL" id="BCTA01000036">
    <property type="protein sequence ID" value="GAT09822.1"/>
    <property type="molecule type" value="Genomic_DNA"/>
</dbReference>
<dbReference type="Gene3D" id="3.40.50.740">
    <property type="match status" value="1"/>
</dbReference>
<name>A0ABQ0KKF1_MYCNV</name>
<evidence type="ECO:0000259" key="4">
    <source>
        <dbReference type="Pfam" id="PF01568"/>
    </source>
</evidence>
<organism evidence="5 6">
    <name type="scientific">Mycolicibacterium novocastrense</name>
    <name type="common">Mycobacterium novocastrense</name>
    <dbReference type="NCBI Taxonomy" id="59813"/>
    <lineage>
        <taxon>Bacteria</taxon>
        <taxon>Bacillati</taxon>
        <taxon>Actinomycetota</taxon>
        <taxon>Actinomycetes</taxon>
        <taxon>Mycobacteriales</taxon>
        <taxon>Mycobacteriaceae</taxon>
        <taxon>Mycolicibacterium</taxon>
    </lineage>
</organism>
<protein>
    <submittedName>
        <fullName evidence="5">Molybdopterin oxidoreductase</fullName>
    </submittedName>
</protein>
<accession>A0ABQ0KKF1</accession>
<dbReference type="Gene3D" id="3.90.55.10">
    <property type="entry name" value="Dimethylsulfoxide Reductase, domain 3"/>
    <property type="match status" value="1"/>
</dbReference>
<keyword evidence="2" id="KW-0500">Molybdenum</keyword>
<evidence type="ECO:0000256" key="2">
    <source>
        <dbReference type="ARBA" id="ARBA00022505"/>
    </source>
</evidence>
<dbReference type="Pfam" id="PF01568">
    <property type="entry name" value="Molydop_binding"/>
    <property type="match status" value="1"/>
</dbReference>